<keyword evidence="9" id="KW-0444">Lipid biosynthesis</keyword>
<evidence type="ECO:0000256" key="5">
    <source>
        <dbReference type="ARBA" id="ARBA00005189"/>
    </source>
</evidence>
<proteinExistence type="inferred from homology"/>
<evidence type="ECO:0000256" key="15">
    <source>
        <dbReference type="ARBA" id="ARBA00023128"/>
    </source>
</evidence>
<reference evidence="21 22" key="1">
    <citation type="submission" date="2024-04" db="EMBL/GenBank/DDBJ databases">
        <authorList>
            <person name="Waldvogel A.-M."/>
            <person name="Schoenle A."/>
        </authorList>
    </citation>
    <scope>NUCLEOTIDE SEQUENCE [LARGE SCALE GENOMIC DNA]</scope>
</reference>
<dbReference type="PANTHER" id="PTHR13619:SF0">
    <property type="entry name" value="PHOSPHATIDATE CYTIDYLYLTRANSFERASE, MITOCHONDRIAL"/>
    <property type="match status" value="1"/>
</dbReference>
<comment type="similarity">
    <text evidence="6">Belongs to the TAM41 family.</text>
</comment>
<evidence type="ECO:0000256" key="11">
    <source>
        <dbReference type="ARBA" id="ARBA00022695"/>
    </source>
</evidence>
<comment type="cofactor">
    <cofactor evidence="1">
        <name>Mg(2+)</name>
        <dbReference type="ChEBI" id="CHEBI:18420"/>
    </cofactor>
</comment>
<dbReference type="Proteomes" id="UP001497482">
    <property type="component" value="Chromosome 6"/>
</dbReference>
<dbReference type="PANTHER" id="PTHR13619">
    <property type="entry name" value="PHOSPHATIDATE CYTIDYLYLTRANSFERASE, MITOCHONDRIAL"/>
    <property type="match status" value="1"/>
</dbReference>
<dbReference type="GO" id="GO:0016024">
    <property type="term" value="P:CDP-diacylglycerol biosynthetic process"/>
    <property type="evidence" value="ECO:0007669"/>
    <property type="project" value="TreeGrafter"/>
</dbReference>
<keyword evidence="15" id="KW-0496">Mitochondrion</keyword>
<dbReference type="GO" id="GO:0005743">
    <property type="term" value="C:mitochondrial inner membrane"/>
    <property type="evidence" value="ECO:0007669"/>
    <property type="project" value="UniProtKB-SubCell"/>
</dbReference>
<evidence type="ECO:0000256" key="14">
    <source>
        <dbReference type="ARBA" id="ARBA00023098"/>
    </source>
</evidence>
<evidence type="ECO:0000256" key="17">
    <source>
        <dbReference type="ARBA" id="ARBA00023209"/>
    </source>
</evidence>
<evidence type="ECO:0000256" key="16">
    <source>
        <dbReference type="ARBA" id="ARBA00023136"/>
    </source>
</evidence>
<evidence type="ECO:0000256" key="1">
    <source>
        <dbReference type="ARBA" id="ARBA00001946"/>
    </source>
</evidence>
<evidence type="ECO:0000256" key="4">
    <source>
        <dbReference type="ARBA" id="ARBA00005119"/>
    </source>
</evidence>
<evidence type="ECO:0000256" key="12">
    <source>
        <dbReference type="ARBA" id="ARBA00022792"/>
    </source>
</evidence>
<dbReference type="Pfam" id="PF09139">
    <property type="entry name" value="Tam41_Mmp37"/>
    <property type="match status" value="1"/>
</dbReference>
<organism evidence="21 22">
    <name type="scientific">Knipowitschia caucasica</name>
    <name type="common">Caucasian dwarf goby</name>
    <name type="synonym">Pomatoschistus caucasicus</name>
    <dbReference type="NCBI Taxonomy" id="637954"/>
    <lineage>
        <taxon>Eukaryota</taxon>
        <taxon>Metazoa</taxon>
        <taxon>Chordata</taxon>
        <taxon>Craniata</taxon>
        <taxon>Vertebrata</taxon>
        <taxon>Euteleostomi</taxon>
        <taxon>Actinopterygii</taxon>
        <taxon>Neopterygii</taxon>
        <taxon>Teleostei</taxon>
        <taxon>Neoteleostei</taxon>
        <taxon>Acanthomorphata</taxon>
        <taxon>Gobiaria</taxon>
        <taxon>Gobiiformes</taxon>
        <taxon>Gobioidei</taxon>
        <taxon>Gobiidae</taxon>
        <taxon>Gobiinae</taxon>
        <taxon>Knipowitschia</taxon>
    </lineage>
</organism>
<evidence type="ECO:0000313" key="21">
    <source>
        <dbReference type="EMBL" id="CAL1608172.1"/>
    </source>
</evidence>
<keyword evidence="16" id="KW-0472">Membrane</keyword>
<evidence type="ECO:0000313" key="22">
    <source>
        <dbReference type="Proteomes" id="UP001497482"/>
    </source>
</evidence>
<keyword evidence="13" id="KW-0460">Magnesium</keyword>
<evidence type="ECO:0000256" key="6">
    <source>
        <dbReference type="ARBA" id="ARBA00005458"/>
    </source>
</evidence>
<evidence type="ECO:0000256" key="20">
    <source>
        <dbReference type="ARBA" id="ARBA00031502"/>
    </source>
</evidence>
<evidence type="ECO:0000256" key="19">
    <source>
        <dbReference type="ARBA" id="ARBA00029893"/>
    </source>
</evidence>
<keyword evidence="10" id="KW-0808">Transferase</keyword>
<name>A0AAV2M4A1_KNICA</name>
<comment type="subcellular location">
    <subcellularLocation>
        <location evidence="3">Mitochondrion inner membrane</location>
        <topology evidence="3">Peripheral membrane protein</topology>
        <orientation evidence="3">Matrix side</orientation>
    </subcellularLocation>
</comment>
<keyword evidence="14" id="KW-0443">Lipid metabolism</keyword>
<keyword evidence="11" id="KW-0548">Nucleotidyltransferase</keyword>
<evidence type="ECO:0000256" key="9">
    <source>
        <dbReference type="ARBA" id="ARBA00022516"/>
    </source>
</evidence>
<dbReference type="AlphaFoldDB" id="A0AAV2M4A1"/>
<dbReference type="EC" id="2.7.7.41" evidence="7"/>
<evidence type="ECO:0000256" key="7">
    <source>
        <dbReference type="ARBA" id="ARBA00012487"/>
    </source>
</evidence>
<gene>
    <name evidence="21" type="ORF">KC01_LOCUS35148</name>
</gene>
<accession>A0AAV2M4A1</accession>
<dbReference type="InterPro" id="IPR015222">
    <property type="entry name" value="Tam41"/>
</dbReference>
<keyword evidence="22" id="KW-1185">Reference proteome</keyword>
<comment type="function">
    <text evidence="2">Catalyzes the conversion of phosphatidic acid (PA) to CDP-diacylglycerol (CDP-DAG), an essential intermediate in the synthesis of phosphatidylglycerol, cardiolipin and phosphatidylinositol.</text>
</comment>
<keyword evidence="17" id="KW-0594">Phospholipid biosynthesis</keyword>
<comment type="pathway">
    <text evidence="4">Phospholipid metabolism; CDP-diacylglycerol biosynthesis; CDP-diacylglycerol from sn-glycerol 3-phosphate: step 3/3.</text>
</comment>
<evidence type="ECO:0000256" key="3">
    <source>
        <dbReference type="ARBA" id="ARBA00004443"/>
    </source>
</evidence>
<dbReference type="EMBL" id="OZ035828">
    <property type="protein sequence ID" value="CAL1608172.1"/>
    <property type="molecule type" value="Genomic_DNA"/>
</dbReference>
<sequence>MTLPVLQNTGVLYRRVLAQFPQDISLAFAYGSGVFRQHGTSQGQMDKNMLDFVFAVDDPVTWHTLNLLQNRKHYSILKLLGPTKISTIQDEHGASVYYNTLVPVDGKVIKYGVISTDSLIQDLLHWNTLYVAGRLHKPVKMLVQGDNGKLRAALVANLKSAVTASFLMLPESFSEEELFLQIAGLSYSGDFRMVIGEDKLKVSNIVKDNLQYFKILYNNILKDCPQVVYKPQQGRLEVDKSPEGQFSQLMALPRTLQQRITRSVDPPGKNRDVEEILLQVAQDPDCGAVVQQGIASIVKSSSITQSIKGIATAGVWKTVSYSSKKLMKMWRGWRRKPAVSQTPGSPWALDLSVPGPLSSLSSGSQEYFYGIYALASCFCLRGAHTGRYQSGGGVKVWKHHWTSCREPPCSFTLMKKKALLGCGARMRSINLAGAHIWRRIGVIPRIVSVQSTYSWPGGPLENR</sequence>
<comment type="pathway">
    <text evidence="5">Lipid metabolism.</text>
</comment>
<evidence type="ECO:0000256" key="8">
    <source>
        <dbReference type="ARBA" id="ARBA00018337"/>
    </source>
</evidence>
<keyword evidence="18" id="KW-1208">Phospholipid metabolism</keyword>
<protein>
    <recommendedName>
        <fullName evidence="8">Phosphatidate cytidylyltransferase, mitochondrial</fullName>
        <ecNumber evidence="7">2.7.7.41</ecNumber>
    </recommendedName>
    <alternativeName>
        <fullName evidence="19">CDP-diacylglycerol synthase</fullName>
    </alternativeName>
    <alternativeName>
        <fullName evidence="20">Mitochondrial translocator assembly and maintenance protein 41 homolog</fullName>
    </alternativeName>
</protein>
<evidence type="ECO:0000256" key="10">
    <source>
        <dbReference type="ARBA" id="ARBA00022679"/>
    </source>
</evidence>
<evidence type="ECO:0000256" key="18">
    <source>
        <dbReference type="ARBA" id="ARBA00023264"/>
    </source>
</evidence>
<evidence type="ECO:0000256" key="13">
    <source>
        <dbReference type="ARBA" id="ARBA00022842"/>
    </source>
</evidence>
<evidence type="ECO:0000256" key="2">
    <source>
        <dbReference type="ARBA" id="ARBA00003203"/>
    </source>
</evidence>
<keyword evidence="12" id="KW-0999">Mitochondrion inner membrane</keyword>
<dbReference type="GO" id="GO:0004605">
    <property type="term" value="F:phosphatidate cytidylyltransferase activity"/>
    <property type="evidence" value="ECO:0007669"/>
    <property type="project" value="UniProtKB-EC"/>
</dbReference>
<dbReference type="GO" id="GO:0032049">
    <property type="term" value="P:cardiolipin biosynthetic process"/>
    <property type="evidence" value="ECO:0007669"/>
    <property type="project" value="InterPro"/>
</dbReference>